<dbReference type="InterPro" id="IPR010719">
    <property type="entry name" value="MnmM_MeTrfase"/>
</dbReference>
<dbReference type="STRING" id="883113.HMPREF9708_01159"/>
<evidence type="ECO:0000313" key="1">
    <source>
        <dbReference type="EMBL" id="EHR36487.1"/>
    </source>
</evidence>
<evidence type="ECO:0008006" key="3">
    <source>
        <dbReference type="Google" id="ProtNLM"/>
    </source>
</evidence>
<name>H3NJX0_9LACT</name>
<reference evidence="1 2" key="1">
    <citation type="submission" date="2012-01" db="EMBL/GenBank/DDBJ databases">
        <title>The Genome Sequence of Facklamia languida CCUG 37842.</title>
        <authorList>
            <consortium name="The Broad Institute Genome Sequencing Platform"/>
            <person name="Earl A."/>
            <person name="Ward D."/>
            <person name="Feldgarden M."/>
            <person name="Gevers D."/>
            <person name="Huys G."/>
            <person name="Young S.K."/>
            <person name="Zeng Q."/>
            <person name="Gargeya S."/>
            <person name="Fitzgerald M."/>
            <person name="Haas B."/>
            <person name="Abouelleil A."/>
            <person name="Alvarado L."/>
            <person name="Arachchi H.M."/>
            <person name="Berlin A."/>
            <person name="Chapman S.B."/>
            <person name="Gearin G."/>
            <person name="Goldberg J."/>
            <person name="Griggs A."/>
            <person name="Gujja S."/>
            <person name="Hansen M."/>
            <person name="Heiman D."/>
            <person name="Howarth C."/>
            <person name="Larimer J."/>
            <person name="Lui A."/>
            <person name="MacDonald P.J.P."/>
            <person name="McCowen C."/>
            <person name="Montmayeur A."/>
            <person name="Murphy C."/>
            <person name="Neiman D."/>
            <person name="Pearson M."/>
            <person name="Priest M."/>
            <person name="Roberts A."/>
            <person name="Saif S."/>
            <person name="Shea T."/>
            <person name="Sisk P."/>
            <person name="Stolte C."/>
            <person name="Sykes S."/>
            <person name="Wortman J."/>
            <person name="Nusbaum C."/>
            <person name="Birren B."/>
        </authorList>
    </citation>
    <scope>NUCLEOTIDE SEQUENCE [LARGE SCALE GENOMIC DNA]</scope>
    <source>
        <strain evidence="1 2">CCUG 37842</strain>
    </source>
</reference>
<dbReference type="InterPro" id="IPR029063">
    <property type="entry name" value="SAM-dependent_MTases_sf"/>
</dbReference>
<accession>H3NJX0</accession>
<keyword evidence="2" id="KW-1185">Reference proteome</keyword>
<dbReference type="OrthoDB" id="9792989at2"/>
<dbReference type="Proteomes" id="UP000006190">
    <property type="component" value="Unassembled WGS sequence"/>
</dbReference>
<dbReference type="Pfam" id="PF06962">
    <property type="entry name" value="rRNA_methylase"/>
    <property type="match status" value="1"/>
</dbReference>
<protein>
    <recommendedName>
        <fullName evidence="3">rRNA methylase</fullName>
    </recommendedName>
</protein>
<dbReference type="EMBL" id="AGEG01000014">
    <property type="protein sequence ID" value="EHR36487.1"/>
    <property type="molecule type" value="Genomic_DNA"/>
</dbReference>
<organism evidence="1 2">
    <name type="scientific">Facklamia languida CCUG 37842</name>
    <dbReference type="NCBI Taxonomy" id="883113"/>
    <lineage>
        <taxon>Bacteria</taxon>
        <taxon>Bacillati</taxon>
        <taxon>Bacillota</taxon>
        <taxon>Bacilli</taxon>
        <taxon>Lactobacillales</taxon>
        <taxon>Aerococcaceae</taxon>
        <taxon>Facklamia</taxon>
    </lineage>
</organism>
<dbReference type="AlphaFoldDB" id="H3NJX0"/>
<dbReference type="Gene3D" id="3.40.50.150">
    <property type="entry name" value="Vaccinia Virus protein VP39"/>
    <property type="match status" value="1"/>
</dbReference>
<proteinExistence type="predicted"/>
<dbReference type="PATRIC" id="fig|883113.3.peg.1154"/>
<dbReference type="HOGENOM" id="CLU_079190_1_0_9"/>
<gene>
    <name evidence="1" type="ORF">HMPREF9708_01159</name>
</gene>
<dbReference type="eggNOG" id="COG2265">
    <property type="taxonomic scope" value="Bacteria"/>
</dbReference>
<sequence length="189" mass="21159">MKNAVQLSHHHLDQLINLFPAGIFIDATLGNGHDTAFILRHPFFKGKVIAFDIQHQAIQSSQEKLAGFPVEHYQLLEASHDQFDQFVSILDYPIVHGAVFNLGYLPGGGHQMTTRPSSTQAAIEQIANRLVKGGQIIVVIYAGHPQGLEEKQVLLESFTSWSQQEFQISHLEYINQKNTPPSLLIIEKI</sequence>
<dbReference type="RefSeq" id="WP_006309342.1">
    <property type="nucleotide sequence ID" value="NZ_JH601133.1"/>
</dbReference>
<comment type="caution">
    <text evidence="1">The sequence shown here is derived from an EMBL/GenBank/DDBJ whole genome shotgun (WGS) entry which is preliminary data.</text>
</comment>
<evidence type="ECO:0000313" key="2">
    <source>
        <dbReference type="Proteomes" id="UP000006190"/>
    </source>
</evidence>
<dbReference type="PANTHER" id="PTHR35276:SF1">
    <property type="entry name" value="TRNA (MNM(5)S(2)U34)-METHYLTRANSFERASE, CHLOROPLASTIC"/>
    <property type="match status" value="1"/>
</dbReference>
<dbReference type="SUPFAM" id="SSF53335">
    <property type="entry name" value="S-adenosyl-L-methionine-dependent methyltransferases"/>
    <property type="match status" value="1"/>
</dbReference>
<dbReference type="PANTHER" id="PTHR35276">
    <property type="entry name" value="S-ADENOSYL-L-METHIONINE-DEPENDENT METHYLTRANSFERASES SUPERFAMILY PROTEIN"/>
    <property type="match status" value="1"/>
</dbReference>